<dbReference type="Gene3D" id="1.10.530.10">
    <property type="match status" value="1"/>
</dbReference>
<dbReference type="GO" id="GO:0004040">
    <property type="term" value="F:amidase activity"/>
    <property type="evidence" value="ECO:0007669"/>
    <property type="project" value="InterPro"/>
</dbReference>
<dbReference type="PROSITE" id="PS51257">
    <property type="entry name" value="PROKAR_LIPOPROTEIN"/>
    <property type="match status" value="1"/>
</dbReference>
<keyword evidence="3" id="KW-1185">Reference proteome</keyword>
<feature type="domain" description="Mannosyl-glycoprotein endo-beta-N-acetylglucosamidase-like" evidence="1">
    <location>
        <begin position="123"/>
        <end position="246"/>
    </location>
</feature>
<gene>
    <name evidence="2" type="ORF">EA58_10525</name>
</gene>
<evidence type="ECO:0000259" key="1">
    <source>
        <dbReference type="Pfam" id="PF01832"/>
    </source>
</evidence>
<name>A0A066RLX6_9GAMM</name>
<dbReference type="InterPro" id="IPR002901">
    <property type="entry name" value="MGlyc_endo_b_GlcNAc-like_dom"/>
</dbReference>
<organism evidence="2 3">
    <name type="scientific">Photobacterium galatheae</name>
    <dbReference type="NCBI Taxonomy" id="1654360"/>
    <lineage>
        <taxon>Bacteria</taxon>
        <taxon>Pseudomonadati</taxon>
        <taxon>Pseudomonadota</taxon>
        <taxon>Gammaproteobacteria</taxon>
        <taxon>Vibrionales</taxon>
        <taxon>Vibrionaceae</taxon>
        <taxon>Photobacterium</taxon>
    </lineage>
</organism>
<sequence length="253" mass="28576">MKNLKKIAVAGGTLVIFGCAEPEKPAEEPKQATRPDFNVMEDISQKKQAFFNFLRPAVAQENARVSQERSFLLAIQTQLKVGQVIQESDLNEARQLGDAYKVDLNDNTITEQWLDEMLIRVDEIPEALVLSQAANESGWGTSRFAREGHNYFGQWCYTPGCGLVPSARNEGASHEVAVFSDAQQSVHAYFMNVNRNRAYAELREIRAQERASGHQVTGLKLAEGLHRYSERGDAYVDEIQGMIRHNRQYWQQG</sequence>
<protein>
    <submittedName>
        <fullName evidence="2">Glucosaminidase</fullName>
    </submittedName>
</protein>
<dbReference type="InterPro" id="IPR053195">
    <property type="entry name" value="Bax-like"/>
</dbReference>
<dbReference type="PANTHER" id="PTHR40572:SF1">
    <property type="entry name" value="PROTEIN BAX"/>
    <property type="match status" value="1"/>
</dbReference>
<comment type="caution">
    <text evidence="2">The sequence shown here is derived from an EMBL/GenBank/DDBJ whole genome shotgun (WGS) entry which is preliminary data.</text>
</comment>
<evidence type="ECO:0000313" key="3">
    <source>
        <dbReference type="Proteomes" id="UP000027192"/>
    </source>
</evidence>
<dbReference type="Proteomes" id="UP000027192">
    <property type="component" value="Unassembled WGS sequence"/>
</dbReference>
<reference evidence="2 3" key="1">
    <citation type="submission" date="2014-04" db="EMBL/GenBank/DDBJ databases">
        <title>Draft genome sequence of Photobacterium halotolerans S2753: a solonamide, ngercheumicin and holomycin producer.</title>
        <authorList>
            <person name="Machado H.R."/>
            <person name="Gram L."/>
        </authorList>
    </citation>
    <scope>NUCLEOTIDE SEQUENCE [LARGE SCALE GENOMIC DNA]</scope>
    <source>
        <strain evidence="2 3">S2753</strain>
    </source>
</reference>
<evidence type="ECO:0000313" key="2">
    <source>
        <dbReference type="EMBL" id="KDM91455.1"/>
    </source>
</evidence>
<dbReference type="PANTHER" id="PTHR40572">
    <property type="entry name" value="PROTEIN BAX"/>
    <property type="match status" value="1"/>
</dbReference>
<dbReference type="EMBL" id="JMIB01000021">
    <property type="protein sequence ID" value="KDM91455.1"/>
    <property type="molecule type" value="Genomic_DNA"/>
</dbReference>
<dbReference type="AlphaFoldDB" id="A0A066RLX6"/>
<dbReference type="Pfam" id="PF01832">
    <property type="entry name" value="Glucosaminidase"/>
    <property type="match status" value="1"/>
</dbReference>
<dbReference type="STRING" id="1654360.EA58_10525"/>
<proteinExistence type="predicted"/>
<accession>A0A066RLX6</accession>